<feature type="signal peptide" evidence="7">
    <location>
        <begin position="1"/>
        <end position="23"/>
    </location>
</feature>
<dbReference type="Gene3D" id="3.40.50.200">
    <property type="entry name" value="Peptidase S8/S53 domain"/>
    <property type="match status" value="1"/>
</dbReference>
<feature type="active site" description="Charge relay system" evidence="5 6">
    <location>
        <position position="402"/>
    </location>
</feature>
<dbReference type="EMBL" id="MDHN01000024">
    <property type="protein sequence ID" value="OFC70793.1"/>
    <property type="molecule type" value="Genomic_DNA"/>
</dbReference>
<sequence length="826" mass="87656">MKKFTLSALAAAMITLPAQDALADAYIGEQLQETLLTLADNQPVMAVVTYEQLDPLAETQLQRLLDLGITEGVQFNTLPIIGVLATKAQISEIAAMDGVRSVFANRPVKFYNEESRQITGVDQLQSEDFISRNGMAYTGKGVTIMVNDSGIDATHQDLFFGDKVVENVQAVTHASALSLTGVTNGFTLTGQPNTDLNSGHGTHCAGTIAGTGIMSDGKHQGAAPDADLIGYGSGGAVLILDSLGGFDFAISNLYSYDSPIKVISNSWGSSGKYDPLGPVSMATYKAHKLGIMSVFAAGNSGPGEDSHNPYAQIPWGISVGAGDKTGKLADFSSRGLASESGTFTMPDGTEWTYNNDVTIVAPGVDIISTRASTNLAANGGDADLAAIEPEYIPFYTMISGTSMATPHVAGIIALMLEANPELDNLTIKKLLQESATNMPGYERWEVGAGYVNAKAAVAASLNYDMNYDVTVNNLEDKTFNTNALTTPSDDVTTLDVFYSPVGEPEIQYFEVADDVALVKAASSTLANLTKLVLVAPDGTEYFGNLTTPVLTESMRVSAPGMAGTWGVYVYGLTSLSGVTADPLGLTNGPGLPENFSVDVTYEISGGFQGLDDVEGHPYAGAIEFAISERLVDGLNHRKFFPETRLKRSGFAKYATMGGAVRQYRDLLNEPLPAASGVPVAHRPFMEAVLSPGAALKDMTGSQAPLLLSPSGTADSNGLYTKLDAAYSFVQMLGLENSATTFDPTNDIVVEYRGEQIVLADQDSIPDELKGYVQLAIDLSLVNVEFGIEQGAFDLSPTFTATFSPDEAVTRAHYAVLASRFYTQYYQ</sequence>
<dbReference type="STRING" id="1656094.BFC18_11710"/>
<keyword evidence="4 6" id="KW-0720">Serine protease</keyword>
<dbReference type="InterPro" id="IPR015500">
    <property type="entry name" value="Peptidase_S8_subtilisin-rel"/>
</dbReference>
<evidence type="ECO:0000313" key="9">
    <source>
        <dbReference type="EMBL" id="OFC70793.1"/>
    </source>
</evidence>
<evidence type="ECO:0000313" key="10">
    <source>
        <dbReference type="Proteomes" id="UP000175691"/>
    </source>
</evidence>
<evidence type="ECO:0000256" key="7">
    <source>
        <dbReference type="SAM" id="SignalP"/>
    </source>
</evidence>
<dbReference type="GO" id="GO:0006508">
    <property type="term" value="P:proteolysis"/>
    <property type="evidence" value="ECO:0007669"/>
    <property type="project" value="UniProtKB-KW"/>
</dbReference>
<dbReference type="InterPro" id="IPR036852">
    <property type="entry name" value="Peptidase_S8/S53_dom_sf"/>
</dbReference>
<dbReference type="AlphaFoldDB" id="A0A1E7ZB96"/>
<feature type="active site" description="Charge relay system" evidence="5 6">
    <location>
        <position position="148"/>
    </location>
</feature>
<reference evidence="9 10" key="1">
    <citation type="submission" date="2016-08" db="EMBL/GenBank/DDBJ databases">
        <authorList>
            <person name="Seilhamer J.J."/>
        </authorList>
    </citation>
    <scope>NUCLEOTIDE SEQUENCE [LARGE SCALE GENOMIC DNA]</scope>
    <source>
        <strain evidence="9 10">KCTC 42603</strain>
    </source>
</reference>
<dbReference type="PROSITE" id="PS51892">
    <property type="entry name" value="SUBTILASE"/>
    <property type="match status" value="1"/>
</dbReference>
<comment type="caution">
    <text evidence="9">The sequence shown here is derived from an EMBL/GenBank/DDBJ whole genome shotgun (WGS) entry which is preliminary data.</text>
</comment>
<dbReference type="InterPro" id="IPR023828">
    <property type="entry name" value="Peptidase_S8_Ser-AS"/>
</dbReference>
<keyword evidence="10" id="KW-1185">Reference proteome</keyword>
<keyword evidence="2 6" id="KW-0645">Protease</keyword>
<evidence type="ECO:0000256" key="5">
    <source>
        <dbReference type="PIRSR" id="PIRSR615500-1"/>
    </source>
</evidence>
<dbReference type="GO" id="GO:0004252">
    <property type="term" value="F:serine-type endopeptidase activity"/>
    <property type="evidence" value="ECO:0007669"/>
    <property type="project" value="UniProtKB-UniRule"/>
</dbReference>
<dbReference type="RefSeq" id="WP_070125497.1">
    <property type="nucleotide sequence ID" value="NZ_MDHN01000024.1"/>
</dbReference>
<protein>
    <submittedName>
        <fullName evidence="9">Peptidase S8</fullName>
    </submittedName>
</protein>
<dbReference type="Pfam" id="PF00082">
    <property type="entry name" value="Peptidase_S8"/>
    <property type="match status" value="1"/>
</dbReference>
<evidence type="ECO:0000256" key="2">
    <source>
        <dbReference type="ARBA" id="ARBA00022670"/>
    </source>
</evidence>
<feature type="chain" id="PRO_5009209613" evidence="7">
    <location>
        <begin position="24"/>
        <end position="826"/>
    </location>
</feature>
<dbReference type="PROSITE" id="PS51272">
    <property type="entry name" value="SLH"/>
    <property type="match status" value="1"/>
</dbReference>
<feature type="active site" description="Charge relay system" evidence="5 6">
    <location>
        <position position="200"/>
    </location>
</feature>
<dbReference type="SUPFAM" id="SSF52743">
    <property type="entry name" value="Subtilisin-like"/>
    <property type="match status" value="1"/>
</dbReference>
<dbReference type="InterPro" id="IPR022398">
    <property type="entry name" value="Peptidase_S8_His-AS"/>
</dbReference>
<organism evidence="9 10">
    <name type="scientific">Alteromonas confluentis</name>
    <dbReference type="NCBI Taxonomy" id="1656094"/>
    <lineage>
        <taxon>Bacteria</taxon>
        <taxon>Pseudomonadati</taxon>
        <taxon>Pseudomonadota</taxon>
        <taxon>Gammaproteobacteria</taxon>
        <taxon>Alteromonadales</taxon>
        <taxon>Alteromonadaceae</taxon>
        <taxon>Alteromonas/Salinimonas group</taxon>
        <taxon>Alteromonas</taxon>
    </lineage>
</organism>
<dbReference type="Proteomes" id="UP000175691">
    <property type="component" value="Unassembled WGS sequence"/>
</dbReference>
<evidence type="ECO:0000256" key="6">
    <source>
        <dbReference type="PROSITE-ProRule" id="PRU01240"/>
    </source>
</evidence>
<name>A0A1E7ZB96_9ALTE</name>
<dbReference type="PANTHER" id="PTHR43806">
    <property type="entry name" value="PEPTIDASE S8"/>
    <property type="match status" value="1"/>
</dbReference>
<evidence type="ECO:0000259" key="8">
    <source>
        <dbReference type="PROSITE" id="PS51272"/>
    </source>
</evidence>
<dbReference type="PROSITE" id="PS00137">
    <property type="entry name" value="SUBTILASE_HIS"/>
    <property type="match status" value="1"/>
</dbReference>
<dbReference type="InterPro" id="IPR000209">
    <property type="entry name" value="Peptidase_S8/S53_dom"/>
</dbReference>
<evidence type="ECO:0000256" key="1">
    <source>
        <dbReference type="ARBA" id="ARBA00011073"/>
    </source>
</evidence>
<keyword evidence="7" id="KW-0732">Signal</keyword>
<feature type="domain" description="SLH" evidence="8">
    <location>
        <begin position="755"/>
        <end position="826"/>
    </location>
</feature>
<dbReference type="InterPro" id="IPR001119">
    <property type="entry name" value="SLH_dom"/>
</dbReference>
<dbReference type="PROSITE" id="PS00138">
    <property type="entry name" value="SUBTILASE_SER"/>
    <property type="match status" value="1"/>
</dbReference>
<evidence type="ECO:0000256" key="4">
    <source>
        <dbReference type="ARBA" id="ARBA00022825"/>
    </source>
</evidence>
<dbReference type="InterPro" id="IPR050131">
    <property type="entry name" value="Peptidase_S8_subtilisin-like"/>
</dbReference>
<dbReference type="PRINTS" id="PR00723">
    <property type="entry name" value="SUBTILISIN"/>
</dbReference>
<dbReference type="OrthoDB" id="9790784at2"/>
<gene>
    <name evidence="9" type="ORF">BFC18_11710</name>
</gene>
<proteinExistence type="inferred from homology"/>
<accession>A0A1E7ZB96</accession>
<evidence type="ECO:0000256" key="3">
    <source>
        <dbReference type="ARBA" id="ARBA00022801"/>
    </source>
</evidence>
<dbReference type="PANTHER" id="PTHR43806:SF11">
    <property type="entry name" value="CEREVISIN-RELATED"/>
    <property type="match status" value="1"/>
</dbReference>
<keyword evidence="3 6" id="KW-0378">Hydrolase</keyword>
<comment type="similarity">
    <text evidence="1 6">Belongs to the peptidase S8 family.</text>
</comment>